<dbReference type="STRING" id="1144750.SAMN05443431_106154"/>
<gene>
    <name evidence="1" type="ORF">SAMN05443431_106154</name>
</gene>
<dbReference type="RefSeq" id="WP_090840448.1">
    <property type="nucleotide sequence ID" value="NZ_FORM01000006.1"/>
</dbReference>
<reference evidence="2" key="1">
    <citation type="submission" date="2016-10" db="EMBL/GenBank/DDBJ databases">
        <authorList>
            <person name="Varghese N."/>
            <person name="Submissions S."/>
        </authorList>
    </citation>
    <scope>NUCLEOTIDE SEQUENCE [LARGE SCALE GENOMIC DNA]</scope>
    <source>
        <strain evidence="2">DSM 28881</strain>
    </source>
</reference>
<dbReference type="EMBL" id="FORM01000006">
    <property type="protein sequence ID" value="SFJ33526.1"/>
    <property type="molecule type" value="Genomic_DNA"/>
</dbReference>
<dbReference type="Proteomes" id="UP000199559">
    <property type="component" value="Unassembled WGS sequence"/>
</dbReference>
<evidence type="ECO:0000313" key="1">
    <source>
        <dbReference type="EMBL" id="SFJ33526.1"/>
    </source>
</evidence>
<dbReference type="PROSITE" id="PS51257">
    <property type="entry name" value="PROKAR_LIPOPROTEIN"/>
    <property type="match status" value="1"/>
</dbReference>
<proteinExistence type="predicted"/>
<name>A0A1I3QK09_9FLAO</name>
<protein>
    <recommendedName>
        <fullName evidence="3">Lipoprotein</fullName>
    </recommendedName>
</protein>
<dbReference type="AlphaFoldDB" id="A0A1I3QK09"/>
<organism evidence="1 2">
    <name type="scientific">Olleya namhaensis</name>
    <dbReference type="NCBI Taxonomy" id="1144750"/>
    <lineage>
        <taxon>Bacteria</taxon>
        <taxon>Pseudomonadati</taxon>
        <taxon>Bacteroidota</taxon>
        <taxon>Flavobacteriia</taxon>
        <taxon>Flavobacteriales</taxon>
        <taxon>Flavobacteriaceae</taxon>
    </lineage>
</organism>
<evidence type="ECO:0008006" key="3">
    <source>
        <dbReference type="Google" id="ProtNLM"/>
    </source>
</evidence>
<evidence type="ECO:0000313" key="2">
    <source>
        <dbReference type="Proteomes" id="UP000199559"/>
    </source>
</evidence>
<sequence length="394" mass="45713">MKNFTLITVLLLVLTSCVGRKQIEKQLHSGNYDLAISNALKKLENNKDKKRKQSYILMLQDAYYKVVADDHSNLNHLTKDGNPELFETIYNTYLDLESRQTAIKRVLPLQIGGKTITLDFNDYSSQIVKYRAKVSEYKYGQATSLLQSSSSKYDYREAYSLLNTIEAINPNYRDVRSLMDDAHFKGTDFVLVTIENQTRQIIPQRLESDLLNFDTYGLDQFWTAYHASSDTNIDYDYAMQLQLQRINISPEHITERQLLRQKDIVDGWEYVLDTNGNVAKDSLGNDITQDKIVNIKARFFEVNQLKSTQVIARVVYTDLKQNQILDNFNIDSEFIFENTFGTVRGDQRALNNGDLQLLRNRQIPFPNNEQMVYDTGEDLKYKLKDIINSYSFRG</sequence>
<accession>A0A1I3QK09</accession>
<keyword evidence="2" id="KW-1185">Reference proteome</keyword>